<gene>
    <name evidence="2" type="ORF">FF041_03860</name>
</gene>
<evidence type="ECO:0008006" key="4">
    <source>
        <dbReference type="Google" id="ProtNLM"/>
    </source>
</evidence>
<reference evidence="2 3" key="1">
    <citation type="submission" date="2019-05" db="EMBL/GenBank/DDBJ databases">
        <title>Comparative genomics and metabolomics analyses of clavulanic acid producing Streptomyces species provides insight into specialized metabolism and evolution of beta-lactam biosynthetic gene clusters.</title>
        <authorList>
            <person name="Moore M.A."/>
            <person name="Cruz-Morales P."/>
            <person name="Barona Gomez F."/>
            <person name="Kapil T."/>
        </authorList>
    </citation>
    <scope>NUCLEOTIDE SEQUENCE [LARGE SCALE GENOMIC DNA]</scope>
    <source>
        <strain evidence="2 3">NRRL 5741</strain>
    </source>
</reference>
<evidence type="ECO:0000313" key="3">
    <source>
        <dbReference type="Proteomes" id="UP000419138"/>
    </source>
</evidence>
<keyword evidence="3" id="KW-1185">Reference proteome</keyword>
<organism evidence="2 3">
    <name type="scientific">Streptomyces jumonjinensis</name>
    <dbReference type="NCBI Taxonomy" id="1945"/>
    <lineage>
        <taxon>Bacteria</taxon>
        <taxon>Bacillati</taxon>
        <taxon>Actinomycetota</taxon>
        <taxon>Actinomycetes</taxon>
        <taxon>Kitasatosporales</taxon>
        <taxon>Streptomycetaceae</taxon>
        <taxon>Streptomyces</taxon>
    </lineage>
</organism>
<accession>A0A646KAU8</accession>
<dbReference type="EMBL" id="VCLA01000027">
    <property type="protein sequence ID" value="MQS99368.1"/>
    <property type="molecule type" value="Genomic_DNA"/>
</dbReference>
<keyword evidence="1" id="KW-1133">Transmembrane helix</keyword>
<protein>
    <recommendedName>
        <fullName evidence="4">LPXTG cell wall anchor domain-containing protein</fullName>
    </recommendedName>
</protein>
<name>A0A646KAU8_STRJU</name>
<feature type="transmembrane region" description="Helical" evidence="1">
    <location>
        <begin position="166"/>
        <end position="187"/>
    </location>
</feature>
<dbReference type="AlphaFoldDB" id="A0A646KAU8"/>
<proteinExistence type="predicted"/>
<evidence type="ECO:0000313" key="2">
    <source>
        <dbReference type="EMBL" id="MQS99368.1"/>
    </source>
</evidence>
<dbReference type="Proteomes" id="UP000419138">
    <property type="component" value="Unassembled WGS sequence"/>
</dbReference>
<keyword evidence="1" id="KW-0472">Membrane</keyword>
<keyword evidence="1" id="KW-0812">Transmembrane</keyword>
<sequence length="200" mass="21108">MGTRLHGGPTVHHPGGGFGQWSVELVNTTDRPCRNIHPVLVFTARDRGLTPARLMLEFYDSAASRWWPAELETTSEGEVVAILDADGAGGLTVPGRAAVAVPVRLALTADTPPNQVTVNAAIVQRRGDDGDWVGESGDYRFAVLDDNGYGATVTRDELATTGNSSLLRLGAALGTVLLFGGVLALAARRLRFPRGRPPGA</sequence>
<evidence type="ECO:0000256" key="1">
    <source>
        <dbReference type="SAM" id="Phobius"/>
    </source>
</evidence>
<comment type="caution">
    <text evidence="2">The sequence shown here is derived from an EMBL/GenBank/DDBJ whole genome shotgun (WGS) entry which is preliminary data.</text>
</comment>